<dbReference type="RefSeq" id="WP_074800996.1">
    <property type="nucleotide sequence ID" value="NZ_CABHEA010000004.1"/>
</dbReference>
<dbReference type="GO" id="GO:0004659">
    <property type="term" value="F:prenyltransferase activity"/>
    <property type="evidence" value="ECO:0007669"/>
    <property type="project" value="InterPro"/>
</dbReference>
<dbReference type="EMBL" id="NGMS01000003">
    <property type="protein sequence ID" value="OTP24909.1"/>
    <property type="molecule type" value="Genomic_DNA"/>
</dbReference>
<keyword evidence="5" id="KW-0460">Magnesium</keyword>
<dbReference type="InterPro" id="IPR000092">
    <property type="entry name" value="Polyprenyl_synt"/>
</dbReference>
<dbReference type="PANTHER" id="PTHR12001">
    <property type="entry name" value="GERANYLGERANYL PYROPHOSPHATE SYNTHASE"/>
    <property type="match status" value="1"/>
</dbReference>
<dbReference type="SUPFAM" id="SSF48576">
    <property type="entry name" value="Terpenoid synthases"/>
    <property type="match status" value="1"/>
</dbReference>
<dbReference type="Gene3D" id="1.10.600.10">
    <property type="entry name" value="Farnesyl Diphosphate Synthase"/>
    <property type="match status" value="1"/>
</dbReference>
<proteinExistence type="inferred from homology"/>
<evidence type="ECO:0000256" key="6">
    <source>
        <dbReference type="RuleBase" id="RU004466"/>
    </source>
</evidence>
<dbReference type="PROSITE" id="PS00444">
    <property type="entry name" value="POLYPRENYL_SYNTHASE_2"/>
    <property type="match status" value="1"/>
</dbReference>
<dbReference type="PANTHER" id="PTHR12001:SF69">
    <property type="entry name" value="ALL TRANS-POLYPRENYL-DIPHOSPHATE SYNTHASE PDSS1"/>
    <property type="match status" value="1"/>
</dbReference>
<keyword evidence="4" id="KW-0479">Metal-binding</keyword>
<dbReference type="Proteomes" id="UP000195024">
    <property type="component" value="Unassembled WGS sequence"/>
</dbReference>
<evidence type="ECO:0000313" key="7">
    <source>
        <dbReference type="EMBL" id="OTP24909.1"/>
    </source>
</evidence>
<evidence type="ECO:0000256" key="1">
    <source>
        <dbReference type="ARBA" id="ARBA00001946"/>
    </source>
</evidence>
<comment type="cofactor">
    <cofactor evidence="1">
        <name>Mg(2+)</name>
        <dbReference type="ChEBI" id="CHEBI:18420"/>
    </cofactor>
</comment>
<evidence type="ECO:0000256" key="2">
    <source>
        <dbReference type="ARBA" id="ARBA00006706"/>
    </source>
</evidence>
<evidence type="ECO:0000313" key="8">
    <source>
        <dbReference type="Proteomes" id="UP000195024"/>
    </source>
</evidence>
<evidence type="ECO:0000256" key="3">
    <source>
        <dbReference type="ARBA" id="ARBA00022679"/>
    </source>
</evidence>
<dbReference type="InterPro" id="IPR008949">
    <property type="entry name" value="Isoprenoid_synthase_dom_sf"/>
</dbReference>
<dbReference type="Pfam" id="PF00348">
    <property type="entry name" value="polyprenyl_synt"/>
    <property type="match status" value="1"/>
</dbReference>
<dbReference type="SFLD" id="SFLDS00005">
    <property type="entry name" value="Isoprenoid_Synthase_Type_I"/>
    <property type="match status" value="1"/>
</dbReference>
<reference evidence="7 8" key="1">
    <citation type="submission" date="2017-05" db="EMBL/GenBank/DDBJ databases">
        <title>The Genome Sequence of Enterococcus mundtii 6B1_DIV0119.</title>
        <authorList>
            <consortium name="The Broad Institute Genomics Platform"/>
            <consortium name="The Broad Institute Genomic Center for Infectious Diseases"/>
            <person name="Earl A."/>
            <person name="Manson A."/>
            <person name="Schwartman J."/>
            <person name="Gilmore M."/>
            <person name="Abouelleil A."/>
            <person name="Cao P."/>
            <person name="Chapman S."/>
            <person name="Cusick C."/>
            <person name="Shea T."/>
            <person name="Young S."/>
            <person name="Neafsey D."/>
            <person name="Nusbaum C."/>
            <person name="Birren B."/>
        </authorList>
    </citation>
    <scope>NUCLEOTIDE SEQUENCE [LARGE SCALE GENOMIC DNA]</scope>
    <source>
        <strain evidence="7 8">6B1_DIV0119</strain>
    </source>
</reference>
<keyword evidence="3 6" id="KW-0808">Transferase</keyword>
<sequence>MKLHQMWVDYPTIQVELNQTLKKMESVVRLKNKPVEEAIKETIHAGGKLLRPAYQLLFAQFGPEQDREKAISLAASIEMLHIATLIHDDIVDEADLRRGQPNLRSRFGNSVAVYAGDYLFVCCFKLLSEYTSSLKSMQLNARSMEKVLNGELGQMDDRYNTQLTVEEYLQNISGKTAELFQLSCFVGAYESGTSERFAKKAGDIGLAIGMAFQIIDDILDYTKQSEDIGKPVLEDIRQGVYSLPLIYALQTDKKAELLEYLSKEKQMTQAEAEKVQQLVVEAQGVESAQKLAESYTKQALKEIKKLPNTSVQTKETLETLTSLILRRVD</sequence>
<dbReference type="AlphaFoldDB" id="A0A1I4P1A6"/>
<evidence type="ECO:0000256" key="4">
    <source>
        <dbReference type="ARBA" id="ARBA00022723"/>
    </source>
</evidence>
<evidence type="ECO:0000256" key="5">
    <source>
        <dbReference type="ARBA" id="ARBA00022842"/>
    </source>
</evidence>
<organism evidence="7 8">
    <name type="scientific">Enterococcus mundtii</name>
    <dbReference type="NCBI Taxonomy" id="53346"/>
    <lineage>
        <taxon>Bacteria</taxon>
        <taxon>Bacillati</taxon>
        <taxon>Bacillota</taxon>
        <taxon>Bacilli</taxon>
        <taxon>Lactobacillales</taxon>
        <taxon>Enterococcaceae</taxon>
        <taxon>Enterococcus</taxon>
    </lineage>
</organism>
<accession>A0A1I4P1A6</accession>
<dbReference type="PROSITE" id="PS00723">
    <property type="entry name" value="POLYPRENYL_SYNTHASE_1"/>
    <property type="match status" value="1"/>
</dbReference>
<name>A0A1I4P1A6_ENTMU</name>
<dbReference type="GO" id="GO:0008299">
    <property type="term" value="P:isoprenoid biosynthetic process"/>
    <property type="evidence" value="ECO:0007669"/>
    <property type="project" value="InterPro"/>
</dbReference>
<gene>
    <name evidence="7" type="ORF">A5802_002819</name>
</gene>
<comment type="caution">
    <text evidence="7">The sequence shown here is derived from an EMBL/GenBank/DDBJ whole genome shotgun (WGS) entry which is preliminary data.</text>
</comment>
<dbReference type="SFLD" id="SFLDG01017">
    <property type="entry name" value="Polyprenyl_Transferase_Like"/>
    <property type="match status" value="1"/>
</dbReference>
<protein>
    <submittedName>
        <fullName evidence="7">Polyprenyl synthetase</fullName>
    </submittedName>
</protein>
<dbReference type="CDD" id="cd00685">
    <property type="entry name" value="Trans_IPPS_HT"/>
    <property type="match status" value="1"/>
</dbReference>
<dbReference type="InterPro" id="IPR033749">
    <property type="entry name" value="Polyprenyl_synt_CS"/>
</dbReference>
<comment type="similarity">
    <text evidence="2 6">Belongs to the FPP/GGPP synthase family.</text>
</comment>
<dbReference type="GO" id="GO:0046872">
    <property type="term" value="F:metal ion binding"/>
    <property type="evidence" value="ECO:0007669"/>
    <property type="project" value="UniProtKB-KW"/>
</dbReference>